<proteinExistence type="predicted"/>
<sequence>MTELEVHLPHKSYLAAPAATGPACPFCGQTVDYRKGTACSRCSTLEPSYKSEITIPAMLKRQQARKKPRKRAAVIYQPEIDGLLGAAPVDQEPELAPYQDDLDRLEVETDHLLELADDTLLPLRSEIDALPWD</sequence>
<organism evidence="1 2">
    <name type="scientific">Geoanaerobacter pelophilus</name>
    <dbReference type="NCBI Taxonomy" id="60036"/>
    <lineage>
        <taxon>Bacteria</taxon>
        <taxon>Pseudomonadati</taxon>
        <taxon>Thermodesulfobacteriota</taxon>
        <taxon>Desulfuromonadia</taxon>
        <taxon>Geobacterales</taxon>
        <taxon>Geobacteraceae</taxon>
        <taxon>Geoanaerobacter</taxon>
    </lineage>
</organism>
<gene>
    <name evidence="1" type="ORF">KI809_18380</name>
</gene>
<evidence type="ECO:0000313" key="1">
    <source>
        <dbReference type="EMBL" id="MBT0666282.1"/>
    </source>
</evidence>
<reference evidence="1 2" key="1">
    <citation type="submission" date="2021-05" db="EMBL/GenBank/DDBJ databases">
        <title>The draft genome of Geobacter pelophilus DSM 12255.</title>
        <authorList>
            <person name="Xu Z."/>
            <person name="Masuda Y."/>
            <person name="Itoh H."/>
            <person name="Senoo K."/>
        </authorList>
    </citation>
    <scope>NUCLEOTIDE SEQUENCE [LARGE SCALE GENOMIC DNA]</scope>
    <source>
        <strain evidence="1 2">DSM 12255</strain>
    </source>
</reference>
<accession>A0AAW4L9R4</accession>
<dbReference type="AlphaFoldDB" id="A0AAW4L9R4"/>
<evidence type="ECO:0000313" key="2">
    <source>
        <dbReference type="Proteomes" id="UP000811899"/>
    </source>
</evidence>
<keyword evidence="2" id="KW-1185">Reference proteome</keyword>
<comment type="caution">
    <text evidence="1">The sequence shown here is derived from an EMBL/GenBank/DDBJ whole genome shotgun (WGS) entry which is preliminary data.</text>
</comment>
<dbReference type="RefSeq" id="WP_214173056.1">
    <property type="nucleotide sequence ID" value="NZ_JAHCVJ010000010.1"/>
</dbReference>
<name>A0AAW4L9R4_9BACT</name>
<dbReference type="Proteomes" id="UP000811899">
    <property type="component" value="Unassembled WGS sequence"/>
</dbReference>
<dbReference type="EMBL" id="JAHCVJ010000010">
    <property type="protein sequence ID" value="MBT0666282.1"/>
    <property type="molecule type" value="Genomic_DNA"/>
</dbReference>
<protein>
    <submittedName>
        <fullName evidence="1">Uncharacterized protein</fullName>
    </submittedName>
</protein>